<gene>
    <name evidence="10" type="ORF">FNK824_LOCUS13899</name>
    <name evidence="8" type="ORF">JBS370_LOCUS5099</name>
    <name evidence="6" type="ORF">JXQ802_LOCUS29242</name>
    <name evidence="9" type="ORF">OTI717_LOCUS9667</name>
    <name evidence="4" type="ORF">PYM288_LOCUS4926</name>
    <name evidence="5" type="ORF">SEV965_LOCUS12753</name>
    <name evidence="7" type="ORF">ZHD862_LOCUS31179</name>
</gene>
<dbReference type="Proteomes" id="UP000663823">
    <property type="component" value="Unassembled WGS sequence"/>
</dbReference>
<dbReference type="InterPro" id="IPR032343">
    <property type="entry name" value="MBD2/MBD3_p55-bd"/>
</dbReference>
<organism evidence="5 12">
    <name type="scientific">Rotaria sordida</name>
    <dbReference type="NCBI Taxonomy" id="392033"/>
    <lineage>
        <taxon>Eukaryota</taxon>
        <taxon>Metazoa</taxon>
        <taxon>Spiralia</taxon>
        <taxon>Gnathifera</taxon>
        <taxon>Rotifera</taxon>
        <taxon>Eurotatoria</taxon>
        <taxon>Bdelloidea</taxon>
        <taxon>Philodinida</taxon>
        <taxon>Philodinidae</taxon>
        <taxon>Rotaria</taxon>
    </lineage>
</organism>
<dbReference type="EMBL" id="CAJOAX010000833">
    <property type="protein sequence ID" value="CAF3656511.1"/>
    <property type="molecule type" value="Genomic_DNA"/>
</dbReference>
<dbReference type="EMBL" id="CAJOBE010001864">
    <property type="protein sequence ID" value="CAF3780750.1"/>
    <property type="molecule type" value="Genomic_DNA"/>
</dbReference>
<dbReference type="EMBL" id="CAJNOU010000585">
    <property type="protein sequence ID" value="CAF1039556.1"/>
    <property type="molecule type" value="Genomic_DNA"/>
</dbReference>
<dbReference type="EMBL" id="CAJOBD010000258">
    <property type="protein sequence ID" value="CAF3627317.1"/>
    <property type="molecule type" value="Genomic_DNA"/>
</dbReference>
<evidence type="ECO:0000313" key="4">
    <source>
        <dbReference type="EMBL" id="CAF0807622.1"/>
    </source>
</evidence>
<dbReference type="GO" id="GO:0005634">
    <property type="term" value="C:nucleus"/>
    <property type="evidence" value="ECO:0007669"/>
    <property type="project" value="UniProtKB-ARBA"/>
</dbReference>
<dbReference type="Proteomes" id="UP000663836">
    <property type="component" value="Unassembled WGS sequence"/>
</dbReference>
<dbReference type="EMBL" id="CAJNOL010001137">
    <property type="protein sequence ID" value="CAF1295891.1"/>
    <property type="molecule type" value="Genomic_DNA"/>
</dbReference>
<evidence type="ECO:0000313" key="12">
    <source>
        <dbReference type="Proteomes" id="UP000663889"/>
    </source>
</evidence>
<evidence type="ECO:0000313" key="8">
    <source>
        <dbReference type="EMBL" id="CAF3627317.1"/>
    </source>
</evidence>
<evidence type="ECO:0000313" key="6">
    <source>
        <dbReference type="EMBL" id="CAF1295891.1"/>
    </source>
</evidence>
<dbReference type="Proteomes" id="UP000663874">
    <property type="component" value="Unassembled WGS sequence"/>
</dbReference>
<proteinExistence type="predicted"/>
<feature type="compositionally biased region" description="Low complexity" evidence="1">
    <location>
        <begin position="104"/>
        <end position="116"/>
    </location>
</feature>
<dbReference type="Pfam" id="PF16564">
    <property type="entry name" value="MBDa"/>
    <property type="match status" value="1"/>
</dbReference>
<evidence type="ECO:0000259" key="2">
    <source>
        <dbReference type="Pfam" id="PF14048"/>
    </source>
</evidence>
<evidence type="ECO:0000313" key="5">
    <source>
        <dbReference type="EMBL" id="CAF1039556.1"/>
    </source>
</evidence>
<dbReference type="Pfam" id="PF14048">
    <property type="entry name" value="MBD_C"/>
    <property type="match status" value="1"/>
</dbReference>
<dbReference type="Proteomes" id="UP000663870">
    <property type="component" value="Unassembled WGS sequence"/>
</dbReference>
<dbReference type="Proteomes" id="UP000663854">
    <property type="component" value="Unassembled WGS sequence"/>
</dbReference>
<comment type="caution">
    <text evidence="5">The sequence shown here is derived from an EMBL/GenBank/DDBJ whole genome shotgun (WGS) entry which is preliminary data.</text>
</comment>
<name>A0A814JNG0_9BILA</name>
<keyword evidence="11" id="KW-1185">Reference proteome</keyword>
<dbReference type="Proteomes" id="UP000663889">
    <property type="component" value="Unassembled WGS sequence"/>
</dbReference>
<dbReference type="EMBL" id="CAJNOT010003082">
    <property type="protein sequence ID" value="CAF1363020.1"/>
    <property type="molecule type" value="Genomic_DNA"/>
</dbReference>
<feature type="domain" description="Methyl-CpG binding protein 2/3 C-terminal" evidence="2">
    <location>
        <begin position="145"/>
        <end position="235"/>
    </location>
</feature>
<feature type="region of interest" description="Disordered" evidence="1">
    <location>
        <begin position="1"/>
        <end position="72"/>
    </location>
</feature>
<feature type="region of interest" description="Disordered" evidence="1">
    <location>
        <begin position="102"/>
        <end position="125"/>
    </location>
</feature>
<evidence type="ECO:0000259" key="3">
    <source>
        <dbReference type="Pfam" id="PF16564"/>
    </source>
</evidence>
<dbReference type="InterPro" id="IPR025884">
    <property type="entry name" value="MeCpG-bd_2/3_C_dom"/>
</dbReference>
<evidence type="ECO:0000313" key="9">
    <source>
        <dbReference type="EMBL" id="CAF3656511.1"/>
    </source>
</evidence>
<dbReference type="AlphaFoldDB" id="A0A814JNG0"/>
<sequence>MHDPTDRTTNSLSSSTMLSSPNRLLNTHAPKLSRPSQQQNLSKKMKVSHVNGVRPTSHEGNSAVRSSKSDTSLRCPLRQTLPIFKQPVTYYPTQRDEVKPQVINTNNSTTTTNTNSGGKPSEKTKPRQLFWEKRFQNIRPTDIDGQPFEHFKLPEQIKGVGLNMSPETIVISLATSLHLYSNSRALFGQNKQFQKNPTIYVQRDQPLIEHVTITDEHIRAQESKVNELRRRIQQTMRSNTNSANMKMEA</sequence>
<dbReference type="EMBL" id="CAJNOH010000047">
    <property type="protein sequence ID" value="CAF0807622.1"/>
    <property type="molecule type" value="Genomic_DNA"/>
</dbReference>
<accession>A0A814JNG0</accession>
<evidence type="ECO:0000313" key="7">
    <source>
        <dbReference type="EMBL" id="CAF1363020.1"/>
    </source>
</evidence>
<feature type="compositionally biased region" description="Polar residues" evidence="1">
    <location>
        <begin position="58"/>
        <end position="72"/>
    </location>
</feature>
<evidence type="ECO:0000256" key="1">
    <source>
        <dbReference type="SAM" id="MobiDB-lite"/>
    </source>
</evidence>
<feature type="domain" description="Methyl-CpG-binding" evidence="3">
    <location>
        <begin position="65"/>
        <end position="139"/>
    </location>
</feature>
<feature type="compositionally biased region" description="Low complexity" evidence="1">
    <location>
        <begin position="8"/>
        <end position="20"/>
    </location>
</feature>
<protein>
    <submittedName>
        <fullName evidence="5">Uncharacterized protein</fullName>
    </submittedName>
</protein>
<dbReference type="Proteomes" id="UP000663864">
    <property type="component" value="Unassembled WGS sequence"/>
</dbReference>
<evidence type="ECO:0000313" key="11">
    <source>
        <dbReference type="Proteomes" id="UP000663870"/>
    </source>
</evidence>
<evidence type="ECO:0000313" key="10">
    <source>
        <dbReference type="EMBL" id="CAF3780750.1"/>
    </source>
</evidence>
<reference evidence="5" key="1">
    <citation type="submission" date="2021-02" db="EMBL/GenBank/DDBJ databases">
        <authorList>
            <person name="Nowell W R."/>
        </authorList>
    </citation>
    <scope>NUCLEOTIDE SEQUENCE</scope>
</reference>